<dbReference type="VEuPathDB" id="FungiDB:An09g02190"/>
<protein>
    <submittedName>
        <fullName evidence="1">Uncharacterized protein</fullName>
    </submittedName>
</protein>
<sequence>MSGCKGLWTNGPLGLNHAGREQSFAECRHALGRVCRTKVDELGSQTGDKVSSMHDRTGACILRLPELDSRKDIDRVVACYLALNCSVIGCGVMTFDRTIRSTGSQGSLDHCTSLVSCDKQTVGAIAPREGHLERRVCKGWYSEHVVCSVKGYLCAGMLGRLEAKFLFRFKMDVDASCNFPMCWDVLDEDPKYILWVTGAL</sequence>
<dbReference type="RefSeq" id="XP_059601319.1">
    <property type="nucleotide sequence ID" value="XM_059749643.1"/>
</dbReference>
<accession>A0AAJ8BQD0</accession>
<reference evidence="1" key="2">
    <citation type="submission" date="2025-08" db="UniProtKB">
        <authorList>
            <consortium name="RefSeq"/>
        </authorList>
    </citation>
    <scope>IDENTIFICATION</scope>
</reference>
<organism evidence="1">
    <name type="scientific">Aspergillus niger</name>
    <dbReference type="NCBI Taxonomy" id="5061"/>
    <lineage>
        <taxon>Eukaryota</taxon>
        <taxon>Fungi</taxon>
        <taxon>Dikarya</taxon>
        <taxon>Ascomycota</taxon>
        <taxon>Pezizomycotina</taxon>
        <taxon>Eurotiomycetes</taxon>
        <taxon>Eurotiomycetidae</taxon>
        <taxon>Eurotiales</taxon>
        <taxon>Aspergillaceae</taxon>
        <taxon>Aspergillus</taxon>
        <taxon>Aspergillus subgen. Circumdati</taxon>
    </lineage>
</organism>
<proteinExistence type="predicted"/>
<dbReference type="KEGG" id="ang:An09g02190"/>
<dbReference type="AlphaFoldDB" id="A0AAJ8BQD0"/>
<reference evidence="1" key="1">
    <citation type="submission" date="2025-02" db="EMBL/GenBank/DDBJ databases">
        <authorList>
            <consortium name="NCBI Genome Project"/>
        </authorList>
    </citation>
    <scope>NUCLEOTIDE SEQUENCE</scope>
</reference>
<name>A0AAJ8BQD0_ASPNG</name>
<evidence type="ECO:0000313" key="1">
    <source>
        <dbReference type="RefSeq" id="XP_059601319.1"/>
    </source>
</evidence>
<gene>
    <name evidence="1" type="ORF">An09g02190</name>
</gene>
<dbReference type="GeneID" id="84591970"/>